<feature type="transmembrane region" description="Helical" evidence="7">
    <location>
        <begin position="65"/>
        <end position="81"/>
    </location>
</feature>
<dbReference type="CDD" id="cd17321">
    <property type="entry name" value="MFS_MMR_MDR_like"/>
    <property type="match status" value="1"/>
</dbReference>
<feature type="transmembrane region" description="Helical" evidence="7">
    <location>
        <begin position="152"/>
        <end position="174"/>
    </location>
</feature>
<feature type="transmembrane region" description="Helical" evidence="7">
    <location>
        <begin position="93"/>
        <end position="112"/>
    </location>
</feature>
<feature type="transmembrane region" description="Helical" evidence="7">
    <location>
        <begin position="349"/>
        <end position="371"/>
    </location>
</feature>
<feature type="transmembrane region" description="Helical" evidence="7">
    <location>
        <begin position="320"/>
        <end position="337"/>
    </location>
</feature>
<keyword evidence="5 7" id="KW-1133">Transmembrane helix</keyword>
<accession>A0A8J3IWK9</accession>
<comment type="subcellular location">
    <subcellularLocation>
        <location evidence="1">Cell membrane</location>
        <topology evidence="1">Multi-pass membrane protein</topology>
    </subcellularLocation>
</comment>
<dbReference type="PROSITE" id="PS50850">
    <property type="entry name" value="MFS"/>
    <property type="match status" value="1"/>
</dbReference>
<proteinExistence type="predicted"/>
<comment type="caution">
    <text evidence="9">The sequence shown here is derived from an EMBL/GenBank/DDBJ whole genome shotgun (WGS) entry which is preliminary data.</text>
</comment>
<evidence type="ECO:0000256" key="5">
    <source>
        <dbReference type="ARBA" id="ARBA00022989"/>
    </source>
</evidence>
<feature type="transmembrane region" description="Helical" evidence="7">
    <location>
        <begin position="25"/>
        <end position="45"/>
    </location>
</feature>
<feature type="transmembrane region" description="Helical" evidence="7">
    <location>
        <begin position="425"/>
        <end position="446"/>
    </location>
</feature>
<evidence type="ECO:0000256" key="1">
    <source>
        <dbReference type="ARBA" id="ARBA00004651"/>
    </source>
</evidence>
<dbReference type="EMBL" id="BNJK01000002">
    <property type="protein sequence ID" value="GHO98160.1"/>
    <property type="molecule type" value="Genomic_DNA"/>
</dbReference>
<dbReference type="PANTHER" id="PTHR42718:SF46">
    <property type="entry name" value="BLR6921 PROTEIN"/>
    <property type="match status" value="1"/>
</dbReference>
<dbReference type="InterPro" id="IPR036259">
    <property type="entry name" value="MFS_trans_sf"/>
</dbReference>
<sequence>MEKECSVNMAERTEQGEKRAERWRWMLVIVVSMAIFLDTVDVSIVNVALPDLQRGLHLTTADLQWVPGIYGLTNAGFLLLGGRAADLLGRRRIFLLGATLFGLASFTGGLANSGWLLILARGVQGVGAALTMPAATSIITTTFAEGPERNQALGIFSATGGAGFTCGLVIGGLLTSFIGWHWVFLVNVPFVLLILLLARNVVPQDRSPIERERSYDLAGAILVTGGLLLLVYALTQAGESGATPLKTGTLLILAIFLLILFVLVEQRSRTPLMPLHIFRSRNLSVVCVVSFTLLASFFSFLFVFTLYLQNVLHYSPIQASLAQLPTSILSIVTSQFVSPRLMNRFGVRLTISLGMLCLLCGALLFFMGGAANNYLGIILPTLLAFSFGMALCVPALGVATVIGIEQTEQGLAAGLQGTWAQGGGGLGVAMTAAVVSASTVPSAAIVQQLYGLHLGLIVVAVCAAIGMMLAFIGIQK</sequence>
<dbReference type="InterPro" id="IPR005829">
    <property type="entry name" value="Sugar_transporter_CS"/>
</dbReference>
<dbReference type="SUPFAM" id="SSF103473">
    <property type="entry name" value="MFS general substrate transporter"/>
    <property type="match status" value="1"/>
</dbReference>
<dbReference type="Gene3D" id="1.20.1250.20">
    <property type="entry name" value="MFS general substrate transporter like domains"/>
    <property type="match status" value="1"/>
</dbReference>
<dbReference type="InterPro" id="IPR011701">
    <property type="entry name" value="MFS"/>
</dbReference>
<feature type="transmembrane region" description="Helical" evidence="7">
    <location>
        <begin position="285"/>
        <end position="308"/>
    </location>
</feature>
<keyword evidence="10" id="KW-1185">Reference proteome</keyword>
<dbReference type="Proteomes" id="UP000597444">
    <property type="component" value="Unassembled WGS sequence"/>
</dbReference>
<gene>
    <name evidence="9" type="ORF">KSF_082080</name>
</gene>
<evidence type="ECO:0000259" key="8">
    <source>
        <dbReference type="PROSITE" id="PS50850"/>
    </source>
</evidence>
<dbReference type="PANTHER" id="PTHR42718">
    <property type="entry name" value="MAJOR FACILITATOR SUPERFAMILY MULTIDRUG TRANSPORTER MFSC"/>
    <property type="match status" value="1"/>
</dbReference>
<feature type="transmembrane region" description="Helical" evidence="7">
    <location>
        <begin position="214"/>
        <end position="235"/>
    </location>
</feature>
<dbReference type="PROSITE" id="PS00216">
    <property type="entry name" value="SUGAR_TRANSPORT_1"/>
    <property type="match status" value="1"/>
</dbReference>
<keyword evidence="6 7" id="KW-0472">Membrane</keyword>
<keyword evidence="3" id="KW-1003">Cell membrane</keyword>
<feature type="transmembrane region" description="Helical" evidence="7">
    <location>
        <begin position="180"/>
        <end position="202"/>
    </location>
</feature>
<evidence type="ECO:0000256" key="4">
    <source>
        <dbReference type="ARBA" id="ARBA00022692"/>
    </source>
</evidence>
<evidence type="ECO:0000313" key="10">
    <source>
        <dbReference type="Proteomes" id="UP000597444"/>
    </source>
</evidence>
<feature type="transmembrane region" description="Helical" evidence="7">
    <location>
        <begin position="452"/>
        <end position="474"/>
    </location>
</feature>
<evidence type="ECO:0000256" key="6">
    <source>
        <dbReference type="ARBA" id="ARBA00023136"/>
    </source>
</evidence>
<feature type="transmembrane region" description="Helical" evidence="7">
    <location>
        <begin position="118"/>
        <end position="140"/>
    </location>
</feature>
<protein>
    <submittedName>
        <fullName evidence="9">MFS transporter</fullName>
    </submittedName>
</protein>
<evidence type="ECO:0000256" key="7">
    <source>
        <dbReference type="SAM" id="Phobius"/>
    </source>
</evidence>
<dbReference type="InterPro" id="IPR020846">
    <property type="entry name" value="MFS_dom"/>
</dbReference>
<organism evidence="9 10">
    <name type="scientific">Reticulibacter mediterranei</name>
    <dbReference type="NCBI Taxonomy" id="2778369"/>
    <lineage>
        <taxon>Bacteria</taxon>
        <taxon>Bacillati</taxon>
        <taxon>Chloroflexota</taxon>
        <taxon>Ktedonobacteria</taxon>
        <taxon>Ktedonobacterales</taxon>
        <taxon>Reticulibacteraceae</taxon>
        <taxon>Reticulibacter</taxon>
    </lineage>
</organism>
<dbReference type="AlphaFoldDB" id="A0A8J3IWK9"/>
<dbReference type="Gene3D" id="1.20.1720.10">
    <property type="entry name" value="Multidrug resistance protein D"/>
    <property type="match status" value="1"/>
</dbReference>
<reference evidence="9" key="1">
    <citation type="submission" date="2020-10" db="EMBL/GenBank/DDBJ databases">
        <title>Taxonomic study of unclassified bacteria belonging to the class Ktedonobacteria.</title>
        <authorList>
            <person name="Yabe S."/>
            <person name="Wang C.M."/>
            <person name="Zheng Y."/>
            <person name="Sakai Y."/>
            <person name="Cavaletti L."/>
            <person name="Monciardini P."/>
            <person name="Donadio S."/>
        </authorList>
    </citation>
    <scope>NUCLEOTIDE SEQUENCE</scope>
    <source>
        <strain evidence="9">ID150040</strain>
    </source>
</reference>
<evidence type="ECO:0000313" key="9">
    <source>
        <dbReference type="EMBL" id="GHO98160.1"/>
    </source>
</evidence>
<evidence type="ECO:0000256" key="3">
    <source>
        <dbReference type="ARBA" id="ARBA00022475"/>
    </source>
</evidence>
<name>A0A8J3IWK9_9CHLR</name>
<dbReference type="Pfam" id="PF07690">
    <property type="entry name" value="MFS_1"/>
    <property type="match status" value="1"/>
</dbReference>
<feature type="domain" description="Major facilitator superfamily (MFS) profile" evidence="8">
    <location>
        <begin position="27"/>
        <end position="476"/>
    </location>
</feature>
<keyword evidence="2" id="KW-0813">Transport</keyword>
<feature type="transmembrane region" description="Helical" evidence="7">
    <location>
        <begin position="247"/>
        <end position="264"/>
    </location>
</feature>
<dbReference type="GO" id="GO:0005886">
    <property type="term" value="C:plasma membrane"/>
    <property type="evidence" value="ECO:0007669"/>
    <property type="project" value="UniProtKB-SubCell"/>
</dbReference>
<evidence type="ECO:0000256" key="2">
    <source>
        <dbReference type="ARBA" id="ARBA00022448"/>
    </source>
</evidence>
<dbReference type="GO" id="GO:0022857">
    <property type="term" value="F:transmembrane transporter activity"/>
    <property type="evidence" value="ECO:0007669"/>
    <property type="project" value="InterPro"/>
</dbReference>
<feature type="transmembrane region" description="Helical" evidence="7">
    <location>
        <begin position="377"/>
        <end position="404"/>
    </location>
</feature>
<keyword evidence="4 7" id="KW-0812">Transmembrane</keyword>